<dbReference type="OrthoDB" id="2507154at2759"/>
<feature type="signal peptide" evidence="1">
    <location>
        <begin position="1"/>
        <end position="19"/>
    </location>
</feature>
<dbReference type="EMBL" id="PGCJ01000072">
    <property type="protein sequence ID" value="PLW52869.1"/>
    <property type="molecule type" value="Genomic_DNA"/>
</dbReference>
<comment type="caution">
    <text evidence="2">The sequence shown here is derived from an EMBL/GenBank/DDBJ whole genome shotgun (WGS) entry which is preliminary data.</text>
</comment>
<gene>
    <name evidence="2" type="ORF">PCANC_08702</name>
</gene>
<dbReference type="Proteomes" id="UP000235388">
    <property type="component" value="Unassembled WGS sequence"/>
</dbReference>
<sequence>MLALKAISVLSIAAAFVTAHPPDNQLVARGFNGVTTTETATQSYQSLTTEIRTLRVNIATGKVEEEVAITQFKSFSYEATSTMTSINGCSLCYHPTRVSSLTQYAKQTYVEFDLLFETCYQVYGERASRLLTHLSPLDSQCQRNLSLFSENGVHLQHILPPNFIRNVNRVGWPETHRYASRFFVN</sequence>
<evidence type="ECO:0000313" key="2">
    <source>
        <dbReference type="EMBL" id="PLW52869.1"/>
    </source>
</evidence>
<name>A0A2N5VS97_9BASI</name>
<keyword evidence="1" id="KW-0732">Signal</keyword>
<dbReference type="STRING" id="200324.A0A2N5VS97"/>
<evidence type="ECO:0000256" key="1">
    <source>
        <dbReference type="SAM" id="SignalP"/>
    </source>
</evidence>
<keyword evidence="3" id="KW-1185">Reference proteome</keyword>
<accession>A0A2N5VS97</accession>
<organism evidence="2 3">
    <name type="scientific">Puccinia coronata f. sp. avenae</name>
    <dbReference type="NCBI Taxonomy" id="200324"/>
    <lineage>
        <taxon>Eukaryota</taxon>
        <taxon>Fungi</taxon>
        <taxon>Dikarya</taxon>
        <taxon>Basidiomycota</taxon>
        <taxon>Pucciniomycotina</taxon>
        <taxon>Pucciniomycetes</taxon>
        <taxon>Pucciniales</taxon>
        <taxon>Pucciniaceae</taxon>
        <taxon>Puccinia</taxon>
    </lineage>
</organism>
<dbReference type="AlphaFoldDB" id="A0A2N5VS97"/>
<reference evidence="2 3" key="1">
    <citation type="submission" date="2017-11" db="EMBL/GenBank/DDBJ databases">
        <title>De novo assembly and phasing of dikaryotic genomes from two isolates of Puccinia coronata f. sp. avenae, the causal agent of oat crown rust.</title>
        <authorList>
            <person name="Miller M.E."/>
            <person name="Zhang Y."/>
            <person name="Omidvar V."/>
            <person name="Sperschneider J."/>
            <person name="Schwessinger B."/>
            <person name="Raley C."/>
            <person name="Palmer J.M."/>
            <person name="Garnica D."/>
            <person name="Upadhyaya N."/>
            <person name="Rathjen J."/>
            <person name="Taylor J.M."/>
            <person name="Park R.F."/>
            <person name="Dodds P.N."/>
            <person name="Hirsch C.D."/>
            <person name="Kianian S.F."/>
            <person name="Figueroa M."/>
        </authorList>
    </citation>
    <scope>NUCLEOTIDE SEQUENCE [LARGE SCALE GENOMIC DNA]</scope>
    <source>
        <strain evidence="2">12NC29</strain>
    </source>
</reference>
<evidence type="ECO:0000313" key="3">
    <source>
        <dbReference type="Proteomes" id="UP000235388"/>
    </source>
</evidence>
<protein>
    <submittedName>
        <fullName evidence="2">Uncharacterized protein</fullName>
    </submittedName>
</protein>
<proteinExistence type="predicted"/>
<feature type="chain" id="PRO_5014814530" evidence="1">
    <location>
        <begin position="20"/>
        <end position="185"/>
    </location>
</feature>